<dbReference type="AlphaFoldDB" id="A0A978UGI3"/>
<evidence type="ECO:0000313" key="3">
    <source>
        <dbReference type="Proteomes" id="UP000813462"/>
    </source>
</evidence>
<comment type="caution">
    <text evidence="2">The sequence shown here is derived from an EMBL/GenBank/DDBJ whole genome shotgun (WGS) entry which is preliminary data.</text>
</comment>
<evidence type="ECO:0000313" key="2">
    <source>
        <dbReference type="EMBL" id="KAH7513914.1"/>
    </source>
</evidence>
<name>A0A978UGI3_ZIZJJ</name>
<accession>A0A978UGI3</accession>
<protein>
    <submittedName>
        <fullName evidence="2">Uncharacterized protein</fullName>
    </submittedName>
</protein>
<sequence length="584" mass="66197">MKDNQSSCRHRTDSTCRLDSSISLYWVFPSSNMGNEVEFLQRWEFRRENMCVSSSDGSKSSPSSEPAHKKHKLISSLVLLENDEAVNNCSVQRNGEHNLHVESPNSFGKCRKEHIEKSKMDDFAYKDSKRDSNKRVSRKNGKPSVCEAAALDDLKVFMKSLLEDLKVTREDLFTWMKEEMKKLEMDNIDSQTEKRQGSRKGKSIDVVDDLEKNIQVDHQHNLEQSIQVYQQNNLEENIIIQNQNGFKKDSLTQQHQNNVDENLCVQDNKNLKETSNARHQNTFEENIQLQHQSNFKLGMNSGLLERFTMSNEEAGFDNCCQKFDFLAGNRQDSTESDREERLVLQAEQNTQSSTVNHNVLMPNKINSLHRISHYCNGGSLENSVKGKRITDSNCYQVLKHCDQEIESTRKEQKQILGSSIEPNFASHPLNRKSSSMYYSLSDILSYPHYENHIQSTVAANRNGMNSGGGNLMFDSSAHHLGYFSGTQQEDRNRSFARIFPGNESCIDKKSTITSSIGVGLPIPLHQGTDTGFNIPSQISLENLTRGRNNPLGLILDGGAIMFSGGSYALSDHCNSNKFNSHSNK</sequence>
<evidence type="ECO:0000256" key="1">
    <source>
        <dbReference type="SAM" id="MobiDB-lite"/>
    </source>
</evidence>
<proteinExistence type="predicted"/>
<dbReference type="Proteomes" id="UP000813462">
    <property type="component" value="Unassembled WGS sequence"/>
</dbReference>
<dbReference type="EMBL" id="JAEACU010000011">
    <property type="protein sequence ID" value="KAH7513914.1"/>
    <property type="molecule type" value="Genomic_DNA"/>
</dbReference>
<reference evidence="2" key="1">
    <citation type="journal article" date="2021" name="Front. Plant Sci.">
        <title>Chromosome-Scale Genome Assembly for Chinese Sour Jujube and Insights Into Its Genome Evolution and Domestication Signature.</title>
        <authorList>
            <person name="Shen L.-Y."/>
            <person name="Luo H."/>
            <person name="Wang X.-L."/>
            <person name="Wang X.-M."/>
            <person name="Qiu X.-J."/>
            <person name="Liu H."/>
            <person name="Zhou S.-S."/>
            <person name="Jia K.-H."/>
            <person name="Nie S."/>
            <person name="Bao Y.-T."/>
            <person name="Zhang R.-G."/>
            <person name="Yun Q.-Z."/>
            <person name="Chai Y.-H."/>
            <person name="Lu J.-Y."/>
            <person name="Li Y."/>
            <person name="Zhao S.-W."/>
            <person name="Mao J.-F."/>
            <person name="Jia S.-G."/>
            <person name="Mao Y.-M."/>
        </authorList>
    </citation>
    <scope>NUCLEOTIDE SEQUENCE</scope>
    <source>
        <strain evidence="2">AT0</strain>
        <tissue evidence="2">Leaf</tissue>
    </source>
</reference>
<organism evidence="2 3">
    <name type="scientific">Ziziphus jujuba var. spinosa</name>
    <dbReference type="NCBI Taxonomy" id="714518"/>
    <lineage>
        <taxon>Eukaryota</taxon>
        <taxon>Viridiplantae</taxon>
        <taxon>Streptophyta</taxon>
        <taxon>Embryophyta</taxon>
        <taxon>Tracheophyta</taxon>
        <taxon>Spermatophyta</taxon>
        <taxon>Magnoliopsida</taxon>
        <taxon>eudicotyledons</taxon>
        <taxon>Gunneridae</taxon>
        <taxon>Pentapetalae</taxon>
        <taxon>rosids</taxon>
        <taxon>fabids</taxon>
        <taxon>Rosales</taxon>
        <taxon>Rhamnaceae</taxon>
        <taxon>Paliureae</taxon>
        <taxon>Ziziphus</taxon>
    </lineage>
</organism>
<gene>
    <name evidence="2" type="ORF">FEM48_Zijuj11G0033400</name>
</gene>
<feature type="compositionally biased region" description="Basic and acidic residues" evidence="1">
    <location>
        <begin position="121"/>
        <end position="134"/>
    </location>
</feature>
<feature type="region of interest" description="Disordered" evidence="1">
    <location>
        <begin position="121"/>
        <end position="143"/>
    </location>
</feature>